<evidence type="ECO:0000313" key="4">
    <source>
        <dbReference type="Proteomes" id="UP000540685"/>
    </source>
</evidence>
<evidence type="ECO:0000259" key="2">
    <source>
        <dbReference type="Pfam" id="PF07702"/>
    </source>
</evidence>
<dbReference type="InterPro" id="IPR028978">
    <property type="entry name" value="Chorismate_lyase_/UTRA_dom_sf"/>
</dbReference>
<dbReference type="GO" id="GO:0003677">
    <property type="term" value="F:DNA binding"/>
    <property type="evidence" value="ECO:0007669"/>
    <property type="project" value="UniProtKB-KW"/>
</dbReference>
<dbReference type="GO" id="GO:0045892">
    <property type="term" value="P:negative regulation of DNA-templated transcription"/>
    <property type="evidence" value="ECO:0007669"/>
    <property type="project" value="TreeGrafter"/>
</dbReference>
<keyword evidence="4" id="KW-1185">Reference proteome</keyword>
<dbReference type="PANTHER" id="PTHR44846">
    <property type="entry name" value="MANNOSYL-D-GLYCERATE TRANSPORT/METABOLISM SYSTEM REPRESSOR MNGR-RELATED"/>
    <property type="match status" value="1"/>
</dbReference>
<name>A0A7W9MH23_9ACTN</name>
<protein>
    <submittedName>
        <fullName evidence="3">DNA-binding GntR family transcriptional regulator</fullName>
    </submittedName>
</protein>
<keyword evidence="3" id="KW-0238">DNA-binding</keyword>
<dbReference type="Proteomes" id="UP000540685">
    <property type="component" value="Unassembled WGS sequence"/>
</dbReference>
<feature type="domain" description="UbiC transcription regulator-associated" evidence="2">
    <location>
        <begin position="32"/>
        <end position="121"/>
    </location>
</feature>
<sequence>MTDKPWTSVSTPYIKPRQPGEPDAWAEEASQRGHAGTHQLRGVEEVRPPEEIAQALGLGPEDTVIVRRRLVLLDEQPVELADSYYPASIIRGSLLAENRKVPGEAVAMLAQLGHRPRSAEAPLKPWPTSGSLSNISRIGFPCGSPQHMRWKNWTYRSRFR</sequence>
<gene>
    <name evidence="3" type="ORF">F4562_003557</name>
</gene>
<dbReference type="Pfam" id="PF07702">
    <property type="entry name" value="UTRA"/>
    <property type="match status" value="1"/>
</dbReference>
<dbReference type="Gene3D" id="3.40.1410.10">
    <property type="entry name" value="Chorismate lyase-like"/>
    <property type="match status" value="1"/>
</dbReference>
<proteinExistence type="predicted"/>
<dbReference type="InterPro" id="IPR011663">
    <property type="entry name" value="UTRA"/>
</dbReference>
<organism evidence="3 4">
    <name type="scientific">Streptosporangium becharense</name>
    <dbReference type="NCBI Taxonomy" id="1816182"/>
    <lineage>
        <taxon>Bacteria</taxon>
        <taxon>Bacillati</taxon>
        <taxon>Actinomycetota</taxon>
        <taxon>Actinomycetes</taxon>
        <taxon>Streptosporangiales</taxon>
        <taxon>Streptosporangiaceae</taxon>
        <taxon>Streptosporangium</taxon>
    </lineage>
</organism>
<dbReference type="PANTHER" id="PTHR44846:SF17">
    <property type="entry name" value="GNTR-FAMILY TRANSCRIPTIONAL REGULATOR"/>
    <property type="match status" value="1"/>
</dbReference>
<dbReference type="AlphaFoldDB" id="A0A7W9MH23"/>
<dbReference type="SUPFAM" id="SSF64288">
    <property type="entry name" value="Chorismate lyase-like"/>
    <property type="match status" value="1"/>
</dbReference>
<dbReference type="InterPro" id="IPR050679">
    <property type="entry name" value="Bact_HTH_transcr_reg"/>
</dbReference>
<feature type="compositionally biased region" description="Polar residues" evidence="1">
    <location>
        <begin position="1"/>
        <end position="11"/>
    </location>
</feature>
<dbReference type="EMBL" id="JACHMP010000001">
    <property type="protein sequence ID" value="MBB5820495.1"/>
    <property type="molecule type" value="Genomic_DNA"/>
</dbReference>
<evidence type="ECO:0000313" key="3">
    <source>
        <dbReference type="EMBL" id="MBB5820495.1"/>
    </source>
</evidence>
<feature type="region of interest" description="Disordered" evidence="1">
    <location>
        <begin position="1"/>
        <end position="45"/>
    </location>
</feature>
<evidence type="ECO:0000256" key="1">
    <source>
        <dbReference type="SAM" id="MobiDB-lite"/>
    </source>
</evidence>
<accession>A0A7W9MH23</accession>
<reference evidence="3 4" key="1">
    <citation type="submission" date="2020-08" db="EMBL/GenBank/DDBJ databases">
        <title>Sequencing the genomes of 1000 actinobacteria strains.</title>
        <authorList>
            <person name="Klenk H.-P."/>
        </authorList>
    </citation>
    <scope>NUCLEOTIDE SEQUENCE [LARGE SCALE GENOMIC DNA]</scope>
    <source>
        <strain evidence="3 4">DSM 46887</strain>
    </source>
</reference>
<comment type="caution">
    <text evidence="3">The sequence shown here is derived from an EMBL/GenBank/DDBJ whole genome shotgun (WGS) entry which is preliminary data.</text>
</comment>
<dbReference type="RefSeq" id="WP_184543358.1">
    <property type="nucleotide sequence ID" value="NZ_JACHMP010000001.1"/>
</dbReference>